<evidence type="ECO:0000256" key="9">
    <source>
        <dbReference type="ARBA" id="ARBA00031512"/>
    </source>
</evidence>
<dbReference type="InterPro" id="IPR001261">
    <property type="entry name" value="ArgE/DapE_CS"/>
</dbReference>
<sequence>MEPASPSRRARIAAMLALLAVAAVVAAGLVAHHRFPDVAPPASETEFDTDRAWTHLERIVGEEPAPIGSQNSAEVRDYLVEHLESLGLETEVQQDVGARTFRTVAETGRVDNVVATLPGTDPTGRVYLAAHYDTTPTTPGTTDDLQGVATILEIARVLAEREQPRNDVVFLLSDGEEPGLLGAEAFAEHHPDAPDGGVVLNLEGAGNAGPSALYNTSSGNAELVSEWADTVPYPAGESGFAALWAEAPFNSDFTALEEAGFIGMEFSPLDGRAYYHHPSDTLDNFAPKTLHHQGVNALAMADTIVDRDIAELRAESDTTFFTVFGQVLGYPGFLVLPLALLSVAGVAALAVLTRLRARVNVSHLLGGVLTGLLAIAVSMGAAWGLWQLLLQVRPGYAGMVSGDPYQPEFYRWAILALSATVAWAGYFIARRRLREEALVVGALLWPALVGLTLAVALPPMAYFGTIAALAASTGAFAAWRAGAHRPVLRCALLATGVLPGALLLTLSGYIITTVMGIGLGAAGALCFAMAALLVAPLVSMAVPASGGPRPILVPLTAGLLTAALTATGLAVDTFDEEHPYTANLYYVLDADTEQAVWASDSSRPHAWAADYVTDERDPDPLSIPAPTRSNPAWTGDAPALSLPAPEIEVADTRTGDGTLTLDLVLHTQRSAEMLILHLDRPIAEGTVTVPDLPATELSEMEAAGDDAAEWPYEVTMHNPPEGDVELTLRFTDEKRPELGVSDVSFGLAEVPGYSERPDGVVMEPAGGGAPTDSIIVSHTHEW</sequence>
<dbReference type="GO" id="GO:0006508">
    <property type="term" value="P:proteolysis"/>
    <property type="evidence" value="ECO:0007669"/>
    <property type="project" value="InterPro"/>
</dbReference>
<dbReference type="InterPro" id="IPR045175">
    <property type="entry name" value="M28_fam"/>
</dbReference>
<feature type="transmembrane region" description="Helical" evidence="10">
    <location>
        <begin position="461"/>
        <end position="479"/>
    </location>
</feature>
<protein>
    <recommendedName>
        <fullName evidence="4">Vacuolar membrane protease</fullName>
    </recommendedName>
    <alternativeName>
        <fullName evidence="9">FXNA-related family protease 1</fullName>
    </alternativeName>
</protein>
<accession>A0A7W7RNX9</accession>
<dbReference type="Gene3D" id="3.40.630.10">
    <property type="entry name" value="Zn peptidases"/>
    <property type="match status" value="1"/>
</dbReference>
<comment type="function">
    <text evidence="1">May be involved in vacuolar sorting and osmoregulation.</text>
</comment>
<evidence type="ECO:0000256" key="5">
    <source>
        <dbReference type="ARBA" id="ARBA00022554"/>
    </source>
</evidence>
<evidence type="ECO:0000256" key="1">
    <source>
        <dbReference type="ARBA" id="ARBA00003273"/>
    </source>
</evidence>
<evidence type="ECO:0000256" key="8">
    <source>
        <dbReference type="ARBA" id="ARBA00023180"/>
    </source>
</evidence>
<gene>
    <name evidence="12" type="ORF">F4561_006091</name>
</gene>
<dbReference type="RefSeq" id="WP_184584958.1">
    <property type="nucleotide sequence ID" value="NZ_JACHJT010000002.1"/>
</dbReference>
<evidence type="ECO:0000256" key="3">
    <source>
        <dbReference type="ARBA" id="ARBA00010918"/>
    </source>
</evidence>
<keyword evidence="8" id="KW-0325">Glycoprotein</keyword>
<evidence type="ECO:0000259" key="11">
    <source>
        <dbReference type="Pfam" id="PF04389"/>
    </source>
</evidence>
<organism evidence="12 13">
    <name type="scientific">Lipingzhangella halophila</name>
    <dbReference type="NCBI Taxonomy" id="1783352"/>
    <lineage>
        <taxon>Bacteria</taxon>
        <taxon>Bacillati</taxon>
        <taxon>Actinomycetota</taxon>
        <taxon>Actinomycetes</taxon>
        <taxon>Streptosporangiales</taxon>
        <taxon>Nocardiopsidaceae</taxon>
        <taxon>Lipingzhangella</taxon>
    </lineage>
</organism>
<dbReference type="Pfam" id="PF04389">
    <property type="entry name" value="Peptidase_M28"/>
    <property type="match status" value="1"/>
</dbReference>
<evidence type="ECO:0000256" key="4">
    <source>
        <dbReference type="ARBA" id="ARBA00017435"/>
    </source>
</evidence>
<dbReference type="AlphaFoldDB" id="A0A7W7RNX9"/>
<dbReference type="InterPro" id="IPR007484">
    <property type="entry name" value="Peptidase_M28"/>
</dbReference>
<keyword evidence="10" id="KW-0812">Transmembrane</keyword>
<dbReference type="Proteomes" id="UP000523007">
    <property type="component" value="Unassembled WGS sequence"/>
</dbReference>
<feature type="transmembrane region" description="Helical" evidence="10">
    <location>
        <begin position="491"/>
        <end position="511"/>
    </location>
</feature>
<evidence type="ECO:0000313" key="13">
    <source>
        <dbReference type="Proteomes" id="UP000523007"/>
    </source>
</evidence>
<evidence type="ECO:0000256" key="7">
    <source>
        <dbReference type="ARBA" id="ARBA00022989"/>
    </source>
</evidence>
<dbReference type="GO" id="GO:0005774">
    <property type="term" value="C:vacuolar membrane"/>
    <property type="evidence" value="ECO:0007669"/>
    <property type="project" value="UniProtKB-SubCell"/>
</dbReference>
<feature type="transmembrane region" description="Helical" evidence="10">
    <location>
        <begin position="328"/>
        <end position="352"/>
    </location>
</feature>
<keyword evidence="5" id="KW-0926">Vacuole</keyword>
<evidence type="ECO:0000313" key="12">
    <source>
        <dbReference type="EMBL" id="MBB4935197.1"/>
    </source>
</evidence>
<evidence type="ECO:0000256" key="6">
    <source>
        <dbReference type="ARBA" id="ARBA00022801"/>
    </source>
</evidence>
<keyword evidence="6" id="KW-0378">Hydrolase</keyword>
<dbReference type="SUPFAM" id="SSF53187">
    <property type="entry name" value="Zn-dependent exopeptidases"/>
    <property type="match status" value="1"/>
</dbReference>
<keyword evidence="10" id="KW-0472">Membrane</keyword>
<name>A0A7W7RNX9_9ACTN</name>
<feature type="transmembrane region" description="Helical" evidence="10">
    <location>
        <begin position="364"/>
        <end position="389"/>
    </location>
</feature>
<feature type="transmembrane region" description="Helical" evidence="10">
    <location>
        <begin position="409"/>
        <end position="429"/>
    </location>
</feature>
<feature type="transmembrane region" description="Helical" evidence="10">
    <location>
        <begin position="517"/>
        <end position="539"/>
    </location>
</feature>
<dbReference type="EMBL" id="JACHJT010000002">
    <property type="protein sequence ID" value="MBB4935197.1"/>
    <property type="molecule type" value="Genomic_DNA"/>
</dbReference>
<dbReference type="PANTHER" id="PTHR12147">
    <property type="entry name" value="METALLOPEPTIDASE M28 FAMILY MEMBER"/>
    <property type="match status" value="1"/>
</dbReference>
<feature type="transmembrane region" description="Helical" evidence="10">
    <location>
        <begin position="551"/>
        <end position="571"/>
    </location>
</feature>
<feature type="transmembrane region" description="Helical" evidence="10">
    <location>
        <begin position="436"/>
        <end position="455"/>
    </location>
</feature>
<keyword evidence="7 10" id="KW-1133">Transmembrane helix</keyword>
<keyword evidence="13" id="KW-1185">Reference proteome</keyword>
<dbReference type="PANTHER" id="PTHR12147:SF58">
    <property type="entry name" value="VACUOLAR MEMBRANE PROTEASE"/>
    <property type="match status" value="1"/>
</dbReference>
<feature type="domain" description="Peptidase M28" evidence="11">
    <location>
        <begin position="112"/>
        <end position="299"/>
    </location>
</feature>
<comment type="similarity">
    <text evidence="3">Belongs to the peptidase M28 family.</text>
</comment>
<reference evidence="12 13" key="1">
    <citation type="submission" date="2020-08" db="EMBL/GenBank/DDBJ databases">
        <title>Sequencing the genomes of 1000 actinobacteria strains.</title>
        <authorList>
            <person name="Klenk H.-P."/>
        </authorList>
    </citation>
    <scope>NUCLEOTIDE SEQUENCE [LARGE SCALE GENOMIC DNA]</scope>
    <source>
        <strain evidence="12 13">DSM 102030</strain>
    </source>
</reference>
<evidence type="ECO:0000256" key="10">
    <source>
        <dbReference type="SAM" id="Phobius"/>
    </source>
</evidence>
<proteinExistence type="inferred from homology"/>
<comment type="subcellular location">
    <subcellularLocation>
        <location evidence="2">Vacuole membrane</location>
        <topology evidence="2">Multi-pass membrane protein</topology>
    </subcellularLocation>
</comment>
<evidence type="ECO:0000256" key="2">
    <source>
        <dbReference type="ARBA" id="ARBA00004128"/>
    </source>
</evidence>
<dbReference type="GO" id="GO:0008235">
    <property type="term" value="F:metalloexopeptidase activity"/>
    <property type="evidence" value="ECO:0007669"/>
    <property type="project" value="InterPro"/>
</dbReference>
<comment type="caution">
    <text evidence="12">The sequence shown here is derived from an EMBL/GenBank/DDBJ whole genome shotgun (WGS) entry which is preliminary data.</text>
</comment>
<dbReference type="PROSITE" id="PS00758">
    <property type="entry name" value="ARGE_DAPE_CPG2_1"/>
    <property type="match status" value="1"/>
</dbReference>